<feature type="domain" description="TonB C-terminal" evidence="1">
    <location>
        <begin position="140"/>
        <end position="231"/>
    </location>
</feature>
<dbReference type="OrthoDB" id="1628901at2"/>
<dbReference type="STRING" id="1513793.SAMN06296036_114145"/>
<dbReference type="InterPro" id="IPR037682">
    <property type="entry name" value="TonB_C"/>
</dbReference>
<protein>
    <submittedName>
        <fullName evidence="2">TonB family C-terminal domain-containing protein</fullName>
    </submittedName>
</protein>
<dbReference type="Proteomes" id="UP000192907">
    <property type="component" value="Unassembled WGS sequence"/>
</dbReference>
<dbReference type="GO" id="GO:0055085">
    <property type="term" value="P:transmembrane transport"/>
    <property type="evidence" value="ECO:0007669"/>
    <property type="project" value="InterPro"/>
</dbReference>
<evidence type="ECO:0000259" key="1">
    <source>
        <dbReference type="PROSITE" id="PS52015"/>
    </source>
</evidence>
<evidence type="ECO:0000313" key="2">
    <source>
        <dbReference type="EMBL" id="SMF47546.1"/>
    </source>
</evidence>
<dbReference type="EMBL" id="FWZT01000014">
    <property type="protein sequence ID" value="SMF47546.1"/>
    <property type="molecule type" value="Genomic_DNA"/>
</dbReference>
<dbReference type="PROSITE" id="PS51257">
    <property type="entry name" value="PROKAR_LIPOPROTEIN"/>
    <property type="match status" value="1"/>
</dbReference>
<organism evidence="2 3">
    <name type="scientific">Pseudobacteriovorax antillogorgiicola</name>
    <dbReference type="NCBI Taxonomy" id="1513793"/>
    <lineage>
        <taxon>Bacteria</taxon>
        <taxon>Pseudomonadati</taxon>
        <taxon>Bdellovibrionota</taxon>
        <taxon>Oligoflexia</taxon>
        <taxon>Oligoflexales</taxon>
        <taxon>Pseudobacteriovoracaceae</taxon>
        <taxon>Pseudobacteriovorax</taxon>
    </lineage>
</organism>
<proteinExistence type="predicted"/>
<accession>A0A1Y6C616</accession>
<dbReference type="SUPFAM" id="SSF74653">
    <property type="entry name" value="TolA/TonB C-terminal domain"/>
    <property type="match status" value="1"/>
</dbReference>
<dbReference type="RefSeq" id="WP_132321337.1">
    <property type="nucleotide sequence ID" value="NZ_FWZT01000014.1"/>
</dbReference>
<dbReference type="AlphaFoldDB" id="A0A1Y6C616"/>
<evidence type="ECO:0000313" key="3">
    <source>
        <dbReference type="Proteomes" id="UP000192907"/>
    </source>
</evidence>
<dbReference type="Pfam" id="PF03544">
    <property type="entry name" value="TonB_C"/>
    <property type="match status" value="1"/>
</dbReference>
<keyword evidence="3" id="KW-1185">Reference proteome</keyword>
<sequence length="232" mass="26601">MRTIWLALMPMLFSSCMHKKNFYYYAIDTHLTPKRVYSVNFSWPDFESNFQVRTDRSCVYHVFDFNISPDGLPFNISPVAWSSDTLQTQSQAALKKWQFPQSDMPIRQARAGFIYNHHNQVTAFMFNRQSPIYHGSASPTAPLESIRPLNWQTNFHDGEVQDQLSGFVDVSFTINNDGRVDQPKIINAFPPGLYDEAGLATVSHWTFPALQKQQSGIVRISYLIDGPNSCTY</sequence>
<gene>
    <name evidence="2" type="ORF">SAMN06296036_114145</name>
</gene>
<reference evidence="3" key="1">
    <citation type="submission" date="2017-04" db="EMBL/GenBank/DDBJ databases">
        <authorList>
            <person name="Varghese N."/>
            <person name="Submissions S."/>
        </authorList>
    </citation>
    <scope>NUCLEOTIDE SEQUENCE [LARGE SCALE GENOMIC DNA]</scope>
    <source>
        <strain evidence="3">RKEM611</strain>
    </source>
</reference>
<name>A0A1Y6C616_9BACT</name>
<dbReference type="Gene3D" id="3.30.2420.10">
    <property type="entry name" value="TonB"/>
    <property type="match status" value="1"/>
</dbReference>
<dbReference type="PROSITE" id="PS52015">
    <property type="entry name" value="TONB_CTD"/>
    <property type="match status" value="1"/>
</dbReference>